<dbReference type="PROSITE" id="PS50853">
    <property type="entry name" value="FN3"/>
    <property type="match status" value="6"/>
</dbReference>
<comment type="caution">
    <text evidence="11">The sequence shown here is derived from an EMBL/GenBank/DDBJ whole genome shotgun (WGS) entry which is preliminary data.</text>
</comment>
<dbReference type="InterPro" id="IPR023827">
    <property type="entry name" value="Peptidase_S8_Asp-AS"/>
</dbReference>
<accession>A0A919VVC0</accession>
<dbReference type="CDD" id="cd00063">
    <property type="entry name" value="FN3"/>
    <property type="match status" value="5"/>
</dbReference>
<feature type="domain" description="Fibronectin type-III" evidence="10">
    <location>
        <begin position="1159"/>
        <end position="1250"/>
    </location>
</feature>
<dbReference type="PANTHER" id="PTHR43806:SF11">
    <property type="entry name" value="CEREVISIN-RELATED"/>
    <property type="match status" value="1"/>
</dbReference>
<feature type="active site" description="Charge relay system" evidence="7">
    <location>
        <position position="102"/>
    </location>
</feature>
<gene>
    <name evidence="11" type="ORF">Aau02nite_90420</name>
</gene>
<dbReference type="Pfam" id="PF00041">
    <property type="entry name" value="fn3"/>
    <property type="match status" value="4"/>
</dbReference>
<protein>
    <recommendedName>
        <fullName evidence="10">Fibronectin type-III domain-containing protein</fullName>
    </recommendedName>
</protein>
<dbReference type="InterPro" id="IPR036116">
    <property type="entry name" value="FN3_sf"/>
</dbReference>
<feature type="signal peptide" evidence="9">
    <location>
        <begin position="1"/>
        <end position="21"/>
    </location>
</feature>
<evidence type="ECO:0000256" key="3">
    <source>
        <dbReference type="ARBA" id="ARBA00022801"/>
    </source>
</evidence>
<dbReference type="PROSITE" id="PS00137">
    <property type="entry name" value="SUBTILASE_HIS"/>
    <property type="match status" value="1"/>
</dbReference>
<dbReference type="InterPro" id="IPR003961">
    <property type="entry name" value="FN3_dom"/>
</dbReference>
<dbReference type="InterPro" id="IPR013783">
    <property type="entry name" value="Ig-like_fold"/>
</dbReference>
<evidence type="ECO:0000256" key="7">
    <source>
        <dbReference type="PROSITE-ProRule" id="PRU01240"/>
    </source>
</evidence>
<dbReference type="GO" id="GO:0004252">
    <property type="term" value="F:serine-type endopeptidase activity"/>
    <property type="evidence" value="ECO:0007669"/>
    <property type="project" value="UniProtKB-UniRule"/>
</dbReference>
<reference evidence="11" key="1">
    <citation type="submission" date="2021-03" db="EMBL/GenBank/DDBJ databases">
        <title>Whole genome shotgun sequence of Actinoplanes auranticolor NBRC 12245.</title>
        <authorList>
            <person name="Komaki H."/>
            <person name="Tamura T."/>
        </authorList>
    </citation>
    <scope>NUCLEOTIDE SEQUENCE</scope>
    <source>
        <strain evidence="11">NBRC 12245</strain>
    </source>
</reference>
<dbReference type="GO" id="GO:0006508">
    <property type="term" value="P:proteolysis"/>
    <property type="evidence" value="ECO:0007669"/>
    <property type="project" value="UniProtKB-KW"/>
</dbReference>
<keyword evidence="3 7" id="KW-0378">Hydrolase</keyword>
<dbReference type="PROSITE" id="PS51892">
    <property type="entry name" value="SUBTILASE"/>
    <property type="match status" value="1"/>
</dbReference>
<dbReference type="GO" id="GO:0000272">
    <property type="term" value="P:polysaccharide catabolic process"/>
    <property type="evidence" value="ECO:0007669"/>
    <property type="project" value="UniProtKB-KW"/>
</dbReference>
<dbReference type="SUPFAM" id="SSF52743">
    <property type="entry name" value="Subtilisin-like"/>
    <property type="match status" value="1"/>
</dbReference>
<sequence>MITRTRTAVLALLAVVAASLAQPLGGSPAAADTQTADLPWHLDRDDQRPAQLDQRFNHGVSGIPIYIIDSGVWSGHSEFGGRVQNFADVTGAGQDTKPCKPHGTMVASAAAGRTRGVSKLSPIMSVKVSHCDKATDTQLEAGLKEIIAKGRAPAVVNISLAYNGALSNVEAAIETLVDRGYTVVTGANDAGEPACDWSPGKMGPDLGGVVTVGGIGRGDVRWAGSGHGRCVEIFAPAAGLDLASTDDPDARAVVDGNSGAAPQVAGAAALIIAAHPNYTPAQVEAALIADATKTTVYDAGEGSPHRVLFVATPAQPGGGAPSRDLNELFNRYGDEGGHWTGGDETMSVKLPDGRVAWFFGDTFLGQVEQGGSRSRDAPMIHNSVVVQEGMTLTATLHGGTAASPSSLVATSPDSAGGDFGWWPGEGRVAGDEVHVFYTHVVDDGQGGPLPFKNAEIAIARFSLPSLQFLGLARLPGLGVDGNRPVAWGAAMVDGGDGFTYIYGREIVDKQRRLYVARAPEGRITDLAQWRFWTGAVRPADQWSASQAGVASIMTGTGASFSVKYLEQYQSFVLVTFNESEGLDNRIFAYHAGVPTGPFRHGSPIYQAPEASASRYTYNARLHLEQDAGGATAVVSYNVNSFDQDEIYRDARMYRPRFVNVSIPPPPTNGAGLPDAPRNLQAVLAGNGKVRLTWDPVPQLDVVRYWVHERRRTVGPNGRDSGATQFTRRTQPVLDNETEFDVSYMDPYEFRVSAETLAGEGPQSVSAWVFVILPPPTQAPRNLTGTAQPDGSVTLIWDEVTTPEPWLVNYRVYERDTTSDDQELRPARNVVVNGTTARVSGLRSGTPYDFQVTAYNNSGESPRSNTVRVTPTAPPPPAPTGLTATPNSDGSIRLAWTLTGPGFWYWVFMRKSGDAQFTKLEYPVTTGTNFTVSYLTNNQTYDFRVSAISTNGAEGPPSNIASATSRYAPPPVPASLTATSNDDGSIGLAWSTSGPGIWYWVWTRNVSNGETGFTKSIYPVANGTTHTAGWLEIGDVYEFRVNAIGPGEVESAQSNTARATSRIPPPGAPPNLRASAGNGRATLTWAAPQAGLMYWIYYRPVGQAMFDRFDLPANNVTSFTAQPLANGQTYEFYVTAVRAGVESSPSNVVQVRPQVPPPPAPGNLTATPDADGNIRLSWVSSGPSMFYWIEMRDVTAGQGFRRLDLPARERTTHTVTGLTLHHTYEFRVVAENAGGQSPASNVARGVTFMPVPTRLTVHWEDHRSAQLAWNGDPAGWYWVYVRDVAAGGGFQRQRLPTTGRISQVVAPLRSSSYEFYVTRIGTGGETAGSNIAALGPQHPTPPAGGLNATAWASAPSCNPVDLFWICQSTITATAALTGWSQDFRAGMNLNVEWGFSGTDSEGPAIAVCEPVDPGVPRGSCTVSTSRKVTWNHGTTRPPANPPGPTVCVNTLAWAPYFLDQQGNWIKRTRTERDCVNPGGSA</sequence>
<evidence type="ECO:0000256" key="9">
    <source>
        <dbReference type="SAM" id="SignalP"/>
    </source>
</evidence>
<dbReference type="SUPFAM" id="SSF49265">
    <property type="entry name" value="Fibronectin type III"/>
    <property type="match status" value="3"/>
</dbReference>
<feature type="compositionally biased region" description="Polar residues" evidence="8">
    <location>
        <begin position="855"/>
        <end position="868"/>
    </location>
</feature>
<dbReference type="PANTHER" id="PTHR43806">
    <property type="entry name" value="PEPTIDASE S8"/>
    <property type="match status" value="1"/>
</dbReference>
<evidence type="ECO:0000313" key="11">
    <source>
        <dbReference type="EMBL" id="GIM80409.1"/>
    </source>
</evidence>
<organism evidence="11 12">
    <name type="scientific">Actinoplanes auranticolor</name>
    <dbReference type="NCBI Taxonomy" id="47988"/>
    <lineage>
        <taxon>Bacteria</taxon>
        <taxon>Bacillati</taxon>
        <taxon>Actinomycetota</taxon>
        <taxon>Actinomycetes</taxon>
        <taxon>Micromonosporales</taxon>
        <taxon>Micromonosporaceae</taxon>
        <taxon>Actinoplanes</taxon>
    </lineage>
</organism>
<keyword evidence="4 7" id="KW-0720">Serine protease</keyword>
<evidence type="ECO:0000256" key="1">
    <source>
        <dbReference type="ARBA" id="ARBA00011073"/>
    </source>
</evidence>
<evidence type="ECO:0000256" key="6">
    <source>
        <dbReference type="ARBA" id="ARBA00023326"/>
    </source>
</evidence>
<keyword evidence="6" id="KW-0119">Carbohydrate metabolism</keyword>
<feature type="domain" description="Fibronectin type-III" evidence="10">
    <location>
        <begin position="877"/>
        <end position="970"/>
    </location>
</feature>
<dbReference type="Gene3D" id="3.40.50.200">
    <property type="entry name" value="Peptidase S8/S53 domain"/>
    <property type="match status" value="1"/>
</dbReference>
<keyword evidence="2 7" id="KW-0645">Protease</keyword>
<keyword evidence="6" id="KW-0624">Polysaccharide degradation</keyword>
<proteinExistence type="inferred from homology"/>
<evidence type="ECO:0000256" key="4">
    <source>
        <dbReference type="ARBA" id="ARBA00022825"/>
    </source>
</evidence>
<evidence type="ECO:0000256" key="8">
    <source>
        <dbReference type="SAM" id="MobiDB-lite"/>
    </source>
</evidence>
<name>A0A919VVC0_9ACTN</name>
<keyword evidence="12" id="KW-1185">Reference proteome</keyword>
<dbReference type="PROSITE" id="PS00136">
    <property type="entry name" value="SUBTILASE_ASP"/>
    <property type="match status" value="1"/>
</dbReference>
<dbReference type="InterPro" id="IPR036852">
    <property type="entry name" value="Peptidase_S8/S53_dom_sf"/>
</dbReference>
<dbReference type="InterPro" id="IPR000209">
    <property type="entry name" value="Peptidase_S8/S53_dom"/>
</dbReference>
<feature type="domain" description="Fibronectin type-III" evidence="10">
    <location>
        <begin position="778"/>
        <end position="874"/>
    </location>
</feature>
<comment type="similarity">
    <text evidence="1 7">Belongs to the peptidase S8 family.</text>
</comment>
<dbReference type="Pfam" id="PF00082">
    <property type="entry name" value="Peptidase_S8"/>
    <property type="match status" value="1"/>
</dbReference>
<evidence type="ECO:0000256" key="5">
    <source>
        <dbReference type="ARBA" id="ARBA00023295"/>
    </source>
</evidence>
<feature type="domain" description="Fibronectin type-III" evidence="10">
    <location>
        <begin position="675"/>
        <end position="775"/>
    </location>
</feature>
<dbReference type="InterPro" id="IPR025442">
    <property type="entry name" value="DUF4185"/>
</dbReference>
<evidence type="ECO:0000256" key="2">
    <source>
        <dbReference type="ARBA" id="ARBA00022670"/>
    </source>
</evidence>
<dbReference type="RefSeq" id="WP_212994817.1">
    <property type="nucleotide sequence ID" value="NZ_BAABEA010000030.1"/>
</dbReference>
<feature type="active site" description="Charge relay system" evidence="7">
    <location>
        <position position="258"/>
    </location>
</feature>
<dbReference type="InterPro" id="IPR022398">
    <property type="entry name" value="Peptidase_S8_His-AS"/>
</dbReference>
<dbReference type="Pfam" id="PF13810">
    <property type="entry name" value="DUF4185"/>
    <property type="match status" value="1"/>
</dbReference>
<feature type="region of interest" description="Disordered" evidence="8">
    <location>
        <begin position="855"/>
        <end position="885"/>
    </location>
</feature>
<evidence type="ECO:0000313" key="12">
    <source>
        <dbReference type="Proteomes" id="UP000681340"/>
    </source>
</evidence>
<feature type="domain" description="Fibronectin type-III" evidence="10">
    <location>
        <begin position="971"/>
        <end position="1063"/>
    </location>
</feature>
<keyword evidence="9" id="KW-0732">Signal</keyword>
<feature type="active site" description="Charge relay system" evidence="7">
    <location>
        <position position="69"/>
    </location>
</feature>
<dbReference type="InterPro" id="IPR015500">
    <property type="entry name" value="Peptidase_S8_subtilisin-rel"/>
</dbReference>
<dbReference type="Proteomes" id="UP000681340">
    <property type="component" value="Unassembled WGS sequence"/>
</dbReference>
<dbReference type="SMART" id="SM00060">
    <property type="entry name" value="FN3"/>
    <property type="match status" value="7"/>
</dbReference>
<dbReference type="PRINTS" id="PR00723">
    <property type="entry name" value="SUBTILISIN"/>
</dbReference>
<keyword evidence="5" id="KW-0326">Glycosidase</keyword>
<evidence type="ECO:0000259" key="10">
    <source>
        <dbReference type="PROSITE" id="PS50853"/>
    </source>
</evidence>
<feature type="domain" description="Fibronectin type-III" evidence="10">
    <location>
        <begin position="1064"/>
        <end position="1157"/>
    </location>
</feature>
<dbReference type="EMBL" id="BOQL01000098">
    <property type="protein sequence ID" value="GIM80409.1"/>
    <property type="molecule type" value="Genomic_DNA"/>
</dbReference>
<dbReference type="Gene3D" id="2.60.40.10">
    <property type="entry name" value="Immunoglobulins"/>
    <property type="match status" value="6"/>
</dbReference>
<dbReference type="GO" id="GO:0016798">
    <property type="term" value="F:hydrolase activity, acting on glycosyl bonds"/>
    <property type="evidence" value="ECO:0007669"/>
    <property type="project" value="UniProtKB-KW"/>
</dbReference>
<dbReference type="GO" id="GO:0005615">
    <property type="term" value="C:extracellular space"/>
    <property type="evidence" value="ECO:0007669"/>
    <property type="project" value="TreeGrafter"/>
</dbReference>
<feature type="chain" id="PRO_5039081575" description="Fibronectin type-III domain-containing protein" evidence="9">
    <location>
        <begin position="22"/>
        <end position="1480"/>
    </location>
</feature>
<dbReference type="InterPro" id="IPR050131">
    <property type="entry name" value="Peptidase_S8_subtilisin-like"/>
</dbReference>